<feature type="signal peptide" evidence="1">
    <location>
        <begin position="1"/>
        <end position="32"/>
    </location>
</feature>
<evidence type="ECO:0000313" key="2">
    <source>
        <dbReference type="EMBL" id="EDS08988.1"/>
    </source>
</evidence>
<keyword evidence="1" id="KW-0732">Signal</keyword>
<proteinExistence type="predicted"/>
<accession>B0PHM0</accession>
<dbReference type="AlphaFoldDB" id="B0PHM0"/>
<name>B0PHM0_9FIRM</name>
<reference evidence="2" key="1">
    <citation type="submission" date="2007-11" db="EMBL/GenBank/DDBJ databases">
        <authorList>
            <person name="Fulton L."/>
            <person name="Clifton S."/>
            <person name="Fulton B."/>
            <person name="Xu J."/>
            <person name="Minx P."/>
            <person name="Pepin K.H."/>
            <person name="Johnson M."/>
            <person name="Thiruvilangam P."/>
            <person name="Bhonagiri V."/>
            <person name="Nash W.E."/>
            <person name="Mardis E.R."/>
            <person name="Wilson R.K."/>
        </authorList>
    </citation>
    <scope>NUCLEOTIDE SEQUENCE [LARGE SCALE GENOMIC DNA]</scope>
    <source>
        <strain evidence="2">DSM 17241</strain>
    </source>
</reference>
<gene>
    <name evidence="2" type="ORF">ANACOL_04313</name>
</gene>
<evidence type="ECO:0000256" key="1">
    <source>
        <dbReference type="SAM" id="SignalP"/>
    </source>
</evidence>
<keyword evidence="3" id="KW-1185">Reference proteome</keyword>
<dbReference type="Proteomes" id="UP000003803">
    <property type="component" value="Unassembled WGS sequence"/>
</dbReference>
<dbReference type="STRING" id="169435.ERS852551_02167"/>
<feature type="chain" id="PRO_5038364645" evidence="1">
    <location>
        <begin position="33"/>
        <end position="243"/>
    </location>
</feature>
<reference evidence="2" key="2">
    <citation type="submission" date="2013-09" db="EMBL/GenBank/DDBJ databases">
        <title>Draft genome sequence of Anaerotruncus colihominis(DSM 17241).</title>
        <authorList>
            <person name="Sudarsanam P."/>
            <person name="Ley R."/>
            <person name="Guruge J."/>
            <person name="Turnbaugh P.J."/>
            <person name="Mahowald M."/>
            <person name="Liep D."/>
            <person name="Gordon J."/>
        </authorList>
    </citation>
    <scope>NUCLEOTIDE SEQUENCE</scope>
    <source>
        <strain evidence="2">DSM 17241</strain>
    </source>
</reference>
<organism evidence="2 3">
    <name type="scientific">Anaerotruncus colihominis DSM 17241</name>
    <dbReference type="NCBI Taxonomy" id="445972"/>
    <lineage>
        <taxon>Bacteria</taxon>
        <taxon>Bacillati</taxon>
        <taxon>Bacillota</taxon>
        <taxon>Clostridia</taxon>
        <taxon>Eubacteriales</taxon>
        <taxon>Oscillospiraceae</taxon>
        <taxon>Anaerotruncus</taxon>
    </lineage>
</organism>
<dbReference type="EMBL" id="ABGD02000034">
    <property type="protein sequence ID" value="EDS08988.1"/>
    <property type="molecule type" value="Genomic_DNA"/>
</dbReference>
<comment type="caution">
    <text evidence="2">The sequence shown here is derived from an EMBL/GenBank/DDBJ whole genome shotgun (WGS) entry which is preliminary data.</text>
</comment>
<evidence type="ECO:0000313" key="3">
    <source>
        <dbReference type="Proteomes" id="UP000003803"/>
    </source>
</evidence>
<sequence>MATKSITKEAFLVMKRCFSLLLAIVMALAATACGAKPRKVDPAAFCIQESVALTQEMGAMAANQMYMDLVSDSEEVRKLTDEIGAQDYSRPVRVYLIALPPSVVNQIFSLASPGETLPDDLQEILYKRMNGAMAASFINGRLGGVSVLAAASLLTTEKAYIEPDGWPGGQLLFLQYEGGWSSVVSFAHAGEGVIGAKAEFALVSDEIVSDLDSLIAMFLTDTFEFDYIVYEGDELAALLGSGS</sequence>
<dbReference type="PROSITE" id="PS51257">
    <property type="entry name" value="PROKAR_LIPOPROTEIN"/>
    <property type="match status" value="1"/>
</dbReference>
<protein>
    <submittedName>
        <fullName evidence="2">Uncharacterized protein</fullName>
    </submittedName>
</protein>
<dbReference type="eggNOG" id="ENOG5033J2C">
    <property type="taxonomic scope" value="Bacteria"/>
</dbReference>
<dbReference type="HOGENOM" id="CLU_1140722_0_0_9"/>